<proteinExistence type="predicted"/>
<evidence type="ECO:0000259" key="1">
    <source>
        <dbReference type="PROSITE" id="PS50222"/>
    </source>
</evidence>
<evidence type="ECO:0000313" key="4">
    <source>
        <dbReference type="Proteomes" id="UP000015101"/>
    </source>
</evidence>
<protein>
    <recommendedName>
        <fullName evidence="1">EF-hand domain-containing protein</fullName>
    </recommendedName>
</protein>
<dbReference type="GO" id="GO:0005509">
    <property type="term" value="F:calcium ion binding"/>
    <property type="evidence" value="ECO:0007669"/>
    <property type="project" value="InterPro"/>
</dbReference>
<name>T1EWL2_HELRO</name>
<dbReference type="KEGG" id="hro:HELRODRAFT_165319"/>
<accession>T1EWL2</accession>
<dbReference type="RefSeq" id="XP_009030185.1">
    <property type="nucleotide sequence ID" value="XM_009031937.1"/>
</dbReference>
<dbReference type="SUPFAM" id="SSF47473">
    <property type="entry name" value="EF-hand"/>
    <property type="match status" value="1"/>
</dbReference>
<dbReference type="OrthoDB" id="418358at2759"/>
<dbReference type="Gene3D" id="1.10.238.10">
    <property type="entry name" value="EF-hand"/>
    <property type="match status" value="1"/>
</dbReference>
<dbReference type="InParanoid" id="T1EWL2"/>
<dbReference type="InterPro" id="IPR011992">
    <property type="entry name" value="EF-hand-dom_pair"/>
</dbReference>
<dbReference type="HOGENOM" id="CLU_2309036_0_0_1"/>
<evidence type="ECO:0000313" key="2">
    <source>
        <dbReference type="EMBL" id="ESN91309.1"/>
    </source>
</evidence>
<dbReference type="Proteomes" id="UP000015101">
    <property type="component" value="Unassembled WGS sequence"/>
</dbReference>
<dbReference type="GeneID" id="20200962"/>
<dbReference type="EMBL" id="AMQM01002017">
    <property type="status" value="NOT_ANNOTATED_CDS"/>
    <property type="molecule type" value="Genomic_DNA"/>
</dbReference>
<keyword evidence="4" id="KW-1185">Reference proteome</keyword>
<sequence>MGSMKSANEESLAARLKEVFEIVDEQKNGFISLDHFLELAKEFTSSNGHNNNAKRRLGWVTKNVTIEVDACQTDDALSMCFLVVWFIESGIMTVARTWGR</sequence>
<gene>
    <name evidence="3" type="primary">20200962</name>
    <name evidence="2" type="ORF">HELRODRAFT_165319</name>
</gene>
<evidence type="ECO:0000313" key="3">
    <source>
        <dbReference type="EnsemblMetazoa" id="HelroP165319"/>
    </source>
</evidence>
<dbReference type="AlphaFoldDB" id="T1EWL2"/>
<dbReference type="PROSITE" id="PS50222">
    <property type="entry name" value="EF_HAND_2"/>
    <property type="match status" value="1"/>
</dbReference>
<dbReference type="CTD" id="20200962"/>
<organism evidence="3 4">
    <name type="scientific">Helobdella robusta</name>
    <name type="common">Californian leech</name>
    <dbReference type="NCBI Taxonomy" id="6412"/>
    <lineage>
        <taxon>Eukaryota</taxon>
        <taxon>Metazoa</taxon>
        <taxon>Spiralia</taxon>
        <taxon>Lophotrochozoa</taxon>
        <taxon>Annelida</taxon>
        <taxon>Clitellata</taxon>
        <taxon>Hirudinea</taxon>
        <taxon>Rhynchobdellida</taxon>
        <taxon>Glossiphoniidae</taxon>
        <taxon>Helobdella</taxon>
    </lineage>
</organism>
<dbReference type="EMBL" id="KB097700">
    <property type="protein sequence ID" value="ESN91309.1"/>
    <property type="molecule type" value="Genomic_DNA"/>
</dbReference>
<dbReference type="InterPro" id="IPR002048">
    <property type="entry name" value="EF_hand_dom"/>
</dbReference>
<reference evidence="4" key="1">
    <citation type="submission" date="2012-12" db="EMBL/GenBank/DDBJ databases">
        <authorList>
            <person name="Hellsten U."/>
            <person name="Grimwood J."/>
            <person name="Chapman J.A."/>
            <person name="Shapiro H."/>
            <person name="Aerts A."/>
            <person name="Otillar R.P."/>
            <person name="Terry A.Y."/>
            <person name="Boore J.L."/>
            <person name="Simakov O."/>
            <person name="Marletaz F."/>
            <person name="Cho S.-J."/>
            <person name="Edsinger-Gonzales E."/>
            <person name="Havlak P."/>
            <person name="Kuo D.-H."/>
            <person name="Larsson T."/>
            <person name="Lv J."/>
            <person name="Arendt D."/>
            <person name="Savage R."/>
            <person name="Osoegawa K."/>
            <person name="de Jong P."/>
            <person name="Lindberg D.R."/>
            <person name="Seaver E.C."/>
            <person name="Weisblat D.A."/>
            <person name="Putnam N.H."/>
            <person name="Grigoriev I.V."/>
            <person name="Rokhsar D.S."/>
        </authorList>
    </citation>
    <scope>NUCLEOTIDE SEQUENCE</scope>
</reference>
<reference evidence="2 4" key="2">
    <citation type="journal article" date="2013" name="Nature">
        <title>Insights into bilaterian evolution from three spiralian genomes.</title>
        <authorList>
            <person name="Simakov O."/>
            <person name="Marletaz F."/>
            <person name="Cho S.J."/>
            <person name="Edsinger-Gonzales E."/>
            <person name="Havlak P."/>
            <person name="Hellsten U."/>
            <person name="Kuo D.H."/>
            <person name="Larsson T."/>
            <person name="Lv J."/>
            <person name="Arendt D."/>
            <person name="Savage R."/>
            <person name="Osoegawa K."/>
            <person name="de Jong P."/>
            <person name="Grimwood J."/>
            <person name="Chapman J.A."/>
            <person name="Shapiro H."/>
            <person name="Aerts A."/>
            <person name="Otillar R.P."/>
            <person name="Terry A.Y."/>
            <person name="Boore J.L."/>
            <person name="Grigoriev I.V."/>
            <person name="Lindberg D.R."/>
            <person name="Seaver E.C."/>
            <person name="Weisblat D.A."/>
            <person name="Putnam N.H."/>
            <person name="Rokhsar D.S."/>
        </authorList>
    </citation>
    <scope>NUCLEOTIDE SEQUENCE</scope>
</reference>
<dbReference type="EnsemblMetazoa" id="HelroT165319">
    <property type="protein sequence ID" value="HelroP165319"/>
    <property type="gene ID" value="HelroG165319"/>
</dbReference>
<reference evidence="3" key="3">
    <citation type="submission" date="2015-06" db="UniProtKB">
        <authorList>
            <consortium name="EnsemblMetazoa"/>
        </authorList>
    </citation>
    <scope>IDENTIFICATION</scope>
</reference>
<feature type="domain" description="EF-hand" evidence="1">
    <location>
        <begin position="11"/>
        <end position="46"/>
    </location>
</feature>